<dbReference type="InterPro" id="IPR036397">
    <property type="entry name" value="RNaseH_sf"/>
</dbReference>
<dbReference type="GO" id="GO:0004861">
    <property type="term" value="F:cyclin-dependent protein serine/threonine kinase inhibitor activity"/>
    <property type="evidence" value="ECO:0007669"/>
    <property type="project" value="InterPro"/>
</dbReference>
<dbReference type="InterPro" id="IPR029841">
    <property type="entry name" value="CDKN1A"/>
</dbReference>
<dbReference type="AlphaFoldDB" id="A0AAN8LYU3"/>
<evidence type="ECO:0000313" key="5">
    <source>
        <dbReference type="EMBL" id="KAK6321403.1"/>
    </source>
</evidence>
<name>A0AAN8LYU3_9TELE</name>
<dbReference type="InterPro" id="IPR003175">
    <property type="entry name" value="CDI_dom"/>
</dbReference>
<dbReference type="GO" id="GO:0072331">
    <property type="term" value="P:signal transduction by p53 class mediator"/>
    <property type="evidence" value="ECO:0007669"/>
    <property type="project" value="InterPro"/>
</dbReference>
<accession>A0AAN8LYU3</accession>
<sequence length="316" mass="36298">MTGGTITTKLSRFLFQYRITPQTTTGQAPAEMLMGRKPKSHLDLLRPDIKARVERKQEKQKERHDHHARERQLKPNDTVYIRNFKSSQRWLPGIILSQSGPVSFVVKLTDGRVMRRHQDHLRLRYDKDKTMFSDGTACRTRTTMASRKRILSSLGKGPARRNLFGPVDLEQLQQEYQNALRRDLEDACHRWGFDFLSEKPLAGGDFQWEGVPGTKLPLLYRPCLLGQGEAQRVGVLAATTGSVRAGPLHRGKENIPCTPEKYGANLQNLEKTPDKKENKKENRNHNENRLKWKQTNLKDFYQAKKRVVGTLCKSGQ</sequence>
<dbReference type="GO" id="GO:0003676">
    <property type="term" value="F:nucleic acid binding"/>
    <property type="evidence" value="ECO:0007669"/>
    <property type="project" value="InterPro"/>
</dbReference>
<evidence type="ECO:0000259" key="4">
    <source>
        <dbReference type="Pfam" id="PF02234"/>
    </source>
</evidence>
<feature type="domain" description="Cyclin-dependent kinase inhibitor" evidence="4">
    <location>
        <begin position="162"/>
        <end position="211"/>
    </location>
</feature>
<organism evidence="5 6">
    <name type="scientific">Coregonus suidteri</name>
    <dbReference type="NCBI Taxonomy" id="861788"/>
    <lineage>
        <taxon>Eukaryota</taxon>
        <taxon>Metazoa</taxon>
        <taxon>Chordata</taxon>
        <taxon>Craniata</taxon>
        <taxon>Vertebrata</taxon>
        <taxon>Euteleostomi</taxon>
        <taxon>Actinopterygii</taxon>
        <taxon>Neopterygii</taxon>
        <taxon>Teleostei</taxon>
        <taxon>Protacanthopterygii</taxon>
        <taxon>Salmoniformes</taxon>
        <taxon>Salmonidae</taxon>
        <taxon>Coregoninae</taxon>
        <taxon>Coregonus</taxon>
    </lineage>
</organism>
<protein>
    <recommendedName>
        <fullName evidence="4">Cyclin-dependent kinase inhibitor domain-containing protein</fullName>
    </recommendedName>
</protein>
<dbReference type="InterPro" id="IPR044898">
    <property type="entry name" value="CDI_dom_sf"/>
</dbReference>
<dbReference type="GO" id="GO:0000307">
    <property type="term" value="C:cyclin-dependent protein kinase holoenzyme complex"/>
    <property type="evidence" value="ECO:0007669"/>
    <property type="project" value="TreeGrafter"/>
</dbReference>
<comment type="caution">
    <text evidence="5">The sequence shown here is derived from an EMBL/GenBank/DDBJ whole genome shotgun (WGS) entry which is preliminary data.</text>
</comment>
<keyword evidence="6" id="KW-1185">Reference proteome</keyword>
<dbReference type="GO" id="GO:0006974">
    <property type="term" value="P:DNA damage response"/>
    <property type="evidence" value="ECO:0007669"/>
    <property type="project" value="TreeGrafter"/>
</dbReference>
<dbReference type="Pfam" id="PF02234">
    <property type="entry name" value="CDI"/>
    <property type="match status" value="1"/>
</dbReference>
<evidence type="ECO:0000256" key="3">
    <source>
        <dbReference type="SAM" id="MobiDB-lite"/>
    </source>
</evidence>
<dbReference type="GO" id="GO:2000045">
    <property type="term" value="P:regulation of G1/S transition of mitotic cell cycle"/>
    <property type="evidence" value="ECO:0007669"/>
    <property type="project" value="TreeGrafter"/>
</dbReference>
<dbReference type="EMBL" id="JAGTTL010000006">
    <property type="protein sequence ID" value="KAK6321403.1"/>
    <property type="molecule type" value="Genomic_DNA"/>
</dbReference>
<feature type="region of interest" description="Disordered" evidence="3">
    <location>
        <begin position="247"/>
        <end position="291"/>
    </location>
</feature>
<evidence type="ECO:0000313" key="6">
    <source>
        <dbReference type="Proteomes" id="UP001356427"/>
    </source>
</evidence>
<gene>
    <name evidence="5" type="ORF">J4Q44_G00083790</name>
</gene>
<proteinExistence type="inferred from homology"/>
<dbReference type="Gene3D" id="3.30.420.10">
    <property type="entry name" value="Ribonuclease H-like superfamily/Ribonuclease H"/>
    <property type="match status" value="1"/>
</dbReference>
<feature type="compositionally biased region" description="Basic and acidic residues" evidence="3">
    <location>
        <begin position="271"/>
        <end position="290"/>
    </location>
</feature>
<dbReference type="GO" id="GO:0005634">
    <property type="term" value="C:nucleus"/>
    <property type="evidence" value="ECO:0007669"/>
    <property type="project" value="InterPro"/>
</dbReference>
<reference evidence="5 6" key="1">
    <citation type="submission" date="2021-04" db="EMBL/GenBank/DDBJ databases">
        <authorList>
            <person name="De Guttry C."/>
            <person name="Zahm M."/>
            <person name="Klopp C."/>
            <person name="Cabau C."/>
            <person name="Louis A."/>
            <person name="Berthelot C."/>
            <person name="Parey E."/>
            <person name="Roest Crollius H."/>
            <person name="Montfort J."/>
            <person name="Robinson-Rechavi M."/>
            <person name="Bucao C."/>
            <person name="Bouchez O."/>
            <person name="Gislard M."/>
            <person name="Lluch J."/>
            <person name="Milhes M."/>
            <person name="Lampietro C."/>
            <person name="Lopez Roques C."/>
            <person name="Donnadieu C."/>
            <person name="Braasch I."/>
            <person name="Desvignes T."/>
            <person name="Postlethwait J."/>
            <person name="Bobe J."/>
            <person name="Wedekind C."/>
            <person name="Guiguen Y."/>
        </authorList>
    </citation>
    <scope>NUCLEOTIDE SEQUENCE [LARGE SCALE GENOMIC DNA]</scope>
    <source>
        <strain evidence="5">Cs_M1</strain>
        <tissue evidence="5">Blood</tissue>
    </source>
</reference>
<keyword evidence="2" id="KW-0649">Protein kinase inhibitor</keyword>
<dbReference type="PANTHER" id="PTHR46778:SF1">
    <property type="entry name" value="CYCLIN-DEPENDENT KINASE INHIBITOR 1"/>
    <property type="match status" value="1"/>
</dbReference>
<evidence type="ECO:0000256" key="1">
    <source>
        <dbReference type="ARBA" id="ARBA00006726"/>
    </source>
</evidence>
<dbReference type="Gene3D" id="4.10.365.10">
    <property type="entry name" value="p27"/>
    <property type="match status" value="1"/>
</dbReference>
<dbReference type="Proteomes" id="UP001356427">
    <property type="component" value="Unassembled WGS sequence"/>
</dbReference>
<evidence type="ECO:0000256" key="2">
    <source>
        <dbReference type="ARBA" id="ARBA00023013"/>
    </source>
</evidence>
<comment type="similarity">
    <text evidence="1">Belongs to the CDI family.</text>
</comment>
<dbReference type="PANTHER" id="PTHR46778">
    <property type="entry name" value="CYCLIN-DEPENDENT KINASE INHIBITOR 1-RELATED"/>
    <property type="match status" value="1"/>
</dbReference>